<evidence type="ECO:0000256" key="9">
    <source>
        <dbReference type="ARBA" id="ARBA00023136"/>
    </source>
</evidence>
<keyword evidence="7 12" id="KW-0592">Phosphate transport</keyword>
<comment type="function">
    <text evidence="1">Part of the ABC transporter complex PstSACB involved in phosphate import.</text>
</comment>
<dbReference type="AlphaFoldDB" id="A0AAQ2XMU7"/>
<gene>
    <name evidence="14" type="ORF">PSR59_03490</name>
</gene>
<evidence type="ECO:0000256" key="2">
    <source>
        <dbReference type="ARBA" id="ARBA00004193"/>
    </source>
</evidence>
<evidence type="ECO:0000256" key="8">
    <source>
        <dbReference type="ARBA" id="ARBA00022729"/>
    </source>
</evidence>
<evidence type="ECO:0000313" key="14">
    <source>
        <dbReference type="EMBL" id="WDC82693.1"/>
    </source>
</evidence>
<keyword evidence="9" id="KW-0472">Membrane</keyword>
<dbReference type="GO" id="GO:0042301">
    <property type="term" value="F:phosphate ion binding"/>
    <property type="evidence" value="ECO:0007669"/>
    <property type="project" value="UniProtKB-UniRule"/>
</dbReference>
<dbReference type="GO" id="GO:0005886">
    <property type="term" value="C:plasma membrane"/>
    <property type="evidence" value="ECO:0007669"/>
    <property type="project" value="UniProtKB-SubCell"/>
</dbReference>
<accession>A0AAQ2XMU7</accession>
<dbReference type="PANTHER" id="PTHR30570">
    <property type="entry name" value="PERIPLASMIC PHOSPHATE BINDING COMPONENT OF PHOSPHATE ABC TRANSPORTER"/>
    <property type="match status" value="1"/>
</dbReference>
<evidence type="ECO:0000256" key="1">
    <source>
        <dbReference type="ARBA" id="ARBA00002841"/>
    </source>
</evidence>
<dbReference type="PROSITE" id="PS51257">
    <property type="entry name" value="PROKAR_LIPOPROTEIN"/>
    <property type="match status" value="1"/>
</dbReference>
<feature type="signal peptide" evidence="12">
    <location>
        <begin position="1"/>
        <end position="19"/>
    </location>
</feature>
<keyword evidence="11 12" id="KW-0449">Lipoprotein</keyword>
<protein>
    <recommendedName>
        <fullName evidence="12">Phosphate-binding protein</fullName>
    </recommendedName>
</protein>
<reference evidence="14" key="1">
    <citation type="submission" date="2023-02" db="EMBL/GenBank/DDBJ databases">
        <title>Complete genome sequence of Lactobacillus ruminis CACC888 isolated from Pig feces.</title>
        <authorList>
            <person name="Park S."/>
            <person name="Park M.A."/>
            <person name="Kim D.-H."/>
            <person name="Kim Y."/>
        </authorList>
    </citation>
    <scope>NUCLEOTIDE SEQUENCE</scope>
    <source>
        <strain evidence="14">CACC888</strain>
    </source>
</reference>
<dbReference type="RefSeq" id="WP_273745390.1">
    <property type="nucleotide sequence ID" value="NZ_CP117692.1"/>
</dbReference>
<evidence type="ECO:0000256" key="4">
    <source>
        <dbReference type="ARBA" id="ARBA00011529"/>
    </source>
</evidence>
<comment type="function">
    <text evidence="12">Involved in the system for phosphate transport across the cytoplasmic membrane.</text>
</comment>
<dbReference type="InterPro" id="IPR050811">
    <property type="entry name" value="Phosphate_ABC_transporter"/>
</dbReference>
<keyword evidence="8 12" id="KW-0732">Signal</keyword>
<proteinExistence type="inferred from homology"/>
<dbReference type="CDD" id="cd13653">
    <property type="entry name" value="PBP2_phosphate_like_1"/>
    <property type="match status" value="1"/>
</dbReference>
<name>A0AAQ2XMU7_9LACO</name>
<feature type="chain" id="PRO_5042670908" description="Phosphate-binding protein" evidence="12">
    <location>
        <begin position="20"/>
        <end position="311"/>
    </location>
</feature>
<sequence length="311" mass="33821">MKKRLMTVFLAICTLLACAGCAKNADSKIQTKSSTSAKKAEITVAGSTAFEPLVKQAVTSYAQFNPSVKVNVLGGGSQAGLNQVDQGKVEIGTSDFFAAQQNIVNRDHLSDYKVAVVGIAVVANQTLKVNNLSASQLKDIFSGKITNWKQVDGKNQKITIVSRADGSGSRKAFELNVMGKTPIAAAEELSSNKHLEEYVEKTPGAIGYLAFPYLKNSKPKLKKIKIDNVTPTSEHVKDNSWKIWAYEHMYTRGMSRGEASKFITYMLGDDVQDGMLQKAGYISIHDMEVQKDEHGAMVKTGNQPAAKLNSH</sequence>
<comment type="subcellular location">
    <subcellularLocation>
        <location evidence="2 12">Cell membrane</location>
        <topology evidence="2 12">Lipid-anchor</topology>
    </subcellularLocation>
</comment>
<organism evidence="14 15">
    <name type="scientific">Ligilactobacillus ruminis</name>
    <dbReference type="NCBI Taxonomy" id="1623"/>
    <lineage>
        <taxon>Bacteria</taxon>
        <taxon>Bacillati</taxon>
        <taxon>Bacillota</taxon>
        <taxon>Bacilli</taxon>
        <taxon>Lactobacillales</taxon>
        <taxon>Lactobacillaceae</taxon>
        <taxon>Ligilactobacillus</taxon>
    </lineage>
</organism>
<dbReference type="GO" id="GO:0006817">
    <property type="term" value="P:phosphate ion transport"/>
    <property type="evidence" value="ECO:0007669"/>
    <property type="project" value="UniProtKB-UniRule"/>
</dbReference>
<dbReference type="SUPFAM" id="SSF53850">
    <property type="entry name" value="Periplasmic binding protein-like II"/>
    <property type="match status" value="1"/>
</dbReference>
<dbReference type="InterPro" id="IPR024370">
    <property type="entry name" value="PBP_domain"/>
</dbReference>
<evidence type="ECO:0000256" key="7">
    <source>
        <dbReference type="ARBA" id="ARBA00022592"/>
    </source>
</evidence>
<dbReference type="NCBIfam" id="TIGR02136">
    <property type="entry name" value="ptsS_2"/>
    <property type="match status" value="1"/>
</dbReference>
<evidence type="ECO:0000256" key="12">
    <source>
        <dbReference type="RuleBase" id="RU367119"/>
    </source>
</evidence>
<keyword evidence="6 12" id="KW-1003">Cell membrane</keyword>
<evidence type="ECO:0000313" key="15">
    <source>
        <dbReference type="Proteomes" id="UP001222683"/>
    </source>
</evidence>
<evidence type="ECO:0000259" key="13">
    <source>
        <dbReference type="Pfam" id="PF12849"/>
    </source>
</evidence>
<dbReference type="Gene3D" id="3.40.190.10">
    <property type="entry name" value="Periplasmic binding protein-like II"/>
    <property type="match status" value="2"/>
</dbReference>
<keyword evidence="5 12" id="KW-0813">Transport</keyword>
<dbReference type="Proteomes" id="UP001222683">
    <property type="component" value="Chromosome"/>
</dbReference>
<keyword evidence="10 12" id="KW-0564">Palmitate</keyword>
<dbReference type="PANTHER" id="PTHR30570:SF4">
    <property type="entry name" value="PHOSPHATE-BINDING PROTEIN PSTS 1"/>
    <property type="match status" value="1"/>
</dbReference>
<evidence type="ECO:0000256" key="5">
    <source>
        <dbReference type="ARBA" id="ARBA00022448"/>
    </source>
</evidence>
<evidence type="ECO:0000256" key="6">
    <source>
        <dbReference type="ARBA" id="ARBA00022475"/>
    </source>
</evidence>
<evidence type="ECO:0000256" key="10">
    <source>
        <dbReference type="ARBA" id="ARBA00023139"/>
    </source>
</evidence>
<evidence type="ECO:0000256" key="3">
    <source>
        <dbReference type="ARBA" id="ARBA00008725"/>
    </source>
</evidence>
<comment type="similarity">
    <text evidence="3 12">Belongs to the PstS family.</text>
</comment>
<comment type="subunit">
    <text evidence="4 12">The complex is composed of two ATP-binding proteins (PstB), two transmembrane proteins (PstC and PstA) and a solute-binding protein (PstS).</text>
</comment>
<evidence type="ECO:0000256" key="11">
    <source>
        <dbReference type="ARBA" id="ARBA00023288"/>
    </source>
</evidence>
<dbReference type="EMBL" id="CP117692">
    <property type="protein sequence ID" value="WDC82693.1"/>
    <property type="molecule type" value="Genomic_DNA"/>
</dbReference>
<dbReference type="Pfam" id="PF12849">
    <property type="entry name" value="PBP_like_2"/>
    <property type="match status" value="1"/>
</dbReference>
<dbReference type="InterPro" id="IPR011862">
    <property type="entry name" value="Phos-bd"/>
</dbReference>
<feature type="domain" description="PBP" evidence="13">
    <location>
        <begin position="35"/>
        <end position="269"/>
    </location>
</feature>